<accession>A0A081RMT0</accession>
<protein>
    <submittedName>
        <fullName evidence="1">Uncharacterized protein</fullName>
    </submittedName>
</protein>
<gene>
    <name evidence="1" type="ORF">AAA799N04_00995</name>
</gene>
<dbReference type="Proteomes" id="UP000028059">
    <property type="component" value="Unassembled WGS sequence"/>
</dbReference>
<name>A0A081RMT0_9ARCH</name>
<dbReference type="EMBL" id="JOKN01000016">
    <property type="protein sequence ID" value="KEQ56503.1"/>
    <property type="molecule type" value="Genomic_DNA"/>
</dbReference>
<proteinExistence type="predicted"/>
<sequence>MVYTLIIDFDNKAKTKVIVLKPQITESELKEIVDKKKTKYFRRMLKTPKSHEVHVHSSMLVYEPIMLISGKYSANFYRKASYEINVDSNVKELVFEDGVFPATNFTPSSSFATKLKNNSVSIKLEEHVFVSHEDELVIDHHGKIRDFKYKVHNNDIENYPKRILKKNTVKDFEITEEAAAKKLILSLQSHEKFDDVRDLQENMSIDRMTKVYIPIFEARLIGPKRKVEILRYDAVKRKLL</sequence>
<comment type="caution">
    <text evidence="1">The sequence shown here is derived from an EMBL/GenBank/DDBJ whole genome shotgun (WGS) entry which is preliminary data.</text>
</comment>
<keyword evidence="2" id="KW-1185">Reference proteome</keyword>
<organism evidence="1 2">
    <name type="scientific">Marine Group I thaumarchaeote SCGC AAA799-N04</name>
    <dbReference type="NCBI Taxonomy" id="1502293"/>
    <lineage>
        <taxon>Archaea</taxon>
        <taxon>Nitrososphaerota</taxon>
        <taxon>Marine Group I</taxon>
    </lineage>
</organism>
<evidence type="ECO:0000313" key="1">
    <source>
        <dbReference type="EMBL" id="KEQ56503.1"/>
    </source>
</evidence>
<evidence type="ECO:0000313" key="2">
    <source>
        <dbReference type="Proteomes" id="UP000028059"/>
    </source>
</evidence>
<reference evidence="1 2" key="1">
    <citation type="submission" date="2014-06" db="EMBL/GenBank/DDBJ databases">
        <authorList>
            <person name="Ngugi D.K."/>
            <person name="Blom J."/>
            <person name="Alam I."/>
            <person name="Rashid M."/>
            <person name="Ba Alawi W."/>
            <person name="Zhang G."/>
            <person name="Hikmawan T."/>
            <person name="Guan Y."/>
            <person name="Antunes A."/>
            <person name="Siam R."/>
            <person name="ElDorry H."/>
            <person name="Bajic V."/>
            <person name="Stingl U."/>
        </authorList>
    </citation>
    <scope>NUCLEOTIDE SEQUENCE [LARGE SCALE GENOMIC DNA]</scope>
    <source>
        <strain evidence="1">SCGC AAA799-N04</strain>
    </source>
</reference>
<dbReference type="AlphaFoldDB" id="A0A081RMT0"/>